<feature type="chain" id="PRO_5022024356" description="Copper amine oxidase-like N-terminal domain-containing protein" evidence="2">
    <location>
        <begin position="23"/>
        <end position="858"/>
    </location>
</feature>
<dbReference type="InterPro" id="IPR019198">
    <property type="entry name" value="Beta_propeller_containing"/>
</dbReference>
<evidence type="ECO:0000313" key="4">
    <source>
        <dbReference type="EMBL" id="TVY06664.1"/>
    </source>
</evidence>
<dbReference type="AlphaFoldDB" id="A0A559K3F3"/>
<feature type="region of interest" description="Disordered" evidence="1">
    <location>
        <begin position="210"/>
        <end position="232"/>
    </location>
</feature>
<dbReference type="RefSeq" id="WP_144853324.1">
    <property type="nucleotide sequence ID" value="NZ_VNJI01000050.1"/>
</dbReference>
<evidence type="ECO:0000256" key="1">
    <source>
        <dbReference type="SAM" id="MobiDB-lite"/>
    </source>
</evidence>
<dbReference type="EMBL" id="VNJI01000050">
    <property type="protein sequence ID" value="TVY06664.1"/>
    <property type="molecule type" value="Genomic_DNA"/>
</dbReference>
<dbReference type="OrthoDB" id="9778998at2"/>
<protein>
    <recommendedName>
        <fullName evidence="3">Copper amine oxidase-like N-terminal domain-containing protein</fullName>
    </recommendedName>
</protein>
<dbReference type="Pfam" id="PF07833">
    <property type="entry name" value="Cu_amine_oxidN1"/>
    <property type="match status" value="1"/>
</dbReference>
<dbReference type="InterPro" id="IPR036582">
    <property type="entry name" value="Mao_N_sf"/>
</dbReference>
<evidence type="ECO:0000259" key="3">
    <source>
        <dbReference type="Pfam" id="PF07833"/>
    </source>
</evidence>
<accession>A0A559K3F3</accession>
<dbReference type="InterPro" id="IPR012854">
    <property type="entry name" value="Cu_amine_oxidase-like_N"/>
</dbReference>
<feature type="domain" description="Copper amine oxidase-like N-terminal" evidence="3">
    <location>
        <begin position="38"/>
        <end position="144"/>
    </location>
</feature>
<feature type="signal peptide" evidence="2">
    <location>
        <begin position="1"/>
        <end position="22"/>
    </location>
</feature>
<dbReference type="SUPFAM" id="SSF55383">
    <property type="entry name" value="Copper amine oxidase, domain N"/>
    <property type="match status" value="1"/>
</dbReference>
<name>A0A559K3F3_9BACL</name>
<dbReference type="Proteomes" id="UP000317036">
    <property type="component" value="Unassembled WGS sequence"/>
</dbReference>
<evidence type="ECO:0000313" key="5">
    <source>
        <dbReference type="Proteomes" id="UP000317036"/>
    </source>
</evidence>
<keyword evidence="5" id="KW-1185">Reference proteome</keyword>
<proteinExistence type="predicted"/>
<organism evidence="4 5">
    <name type="scientific">Paenibacillus cremeus</name>
    <dbReference type="NCBI Taxonomy" id="2163881"/>
    <lineage>
        <taxon>Bacteria</taxon>
        <taxon>Bacillati</taxon>
        <taxon>Bacillota</taxon>
        <taxon>Bacilli</taxon>
        <taxon>Bacillales</taxon>
        <taxon>Paenibacillaceae</taxon>
        <taxon>Paenibacillus</taxon>
    </lineage>
</organism>
<dbReference type="Pfam" id="PF09826">
    <property type="entry name" value="Beta_propel"/>
    <property type="match status" value="1"/>
</dbReference>
<dbReference type="Gene3D" id="3.30.457.10">
    <property type="entry name" value="Copper amine oxidase-like, N-terminal domain"/>
    <property type="match status" value="1"/>
</dbReference>
<keyword evidence="2" id="KW-0732">Signal</keyword>
<gene>
    <name evidence="4" type="ORF">FPZ49_27840</name>
</gene>
<reference evidence="4 5" key="1">
    <citation type="submission" date="2019-07" db="EMBL/GenBank/DDBJ databases">
        <authorList>
            <person name="Kim J."/>
        </authorList>
    </citation>
    <scope>NUCLEOTIDE SEQUENCE [LARGE SCALE GENOMIC DNA]</scope>
    <source>
        <strain evidence="4 5">JC52</strain>
    </source>
</reference>
<sequence length="858" mass="92279">MRKTPFLGGILALSLLASTAPGATSLAVAQAAPIALILNGSPVTFTVAPQLVGSTMMVPLRDLSEALGVTVDWDETDQTASASKGERSIQLTVGSKEAKRNGQSVVIGEGPQIANGKLLVPLRFFSETFDFNVYWDGLNLSVSIVDADKSLPTVGSLDRLQELLKDSAVASSATGVGSGAMLGVTSMVRSEAAVASDAKSAAPAAGAAAPSASAKAPTAAPASPVADAAPGYSSTNVQVQGVDEADVIKTDGQYIYQVNRNRVLVSKAYPAESMTVVSSVYWSDPNFNPREIYVDNQHLVVVGSTFYPAPVPAGSQPQQNQGSGGAAVPMPAVDQPSVQAFPADSINSISSKKLLIYPGYRGGRSMTKTLVYELGDRTNLKQVREAELEGNYLSSRKVGDSLYVVTNKYMNYYGLLRTDATPAEKQDAAATPVYRDSAAGDSLVSIGYEDIRYFPKAIEPNYLLVGGMNLSRSDQKMQVTSYLGSGQNVYASQSNLYIAVNEYEKAAATTDPVPMPATSPGTPAVMPVPIIPRPVDSSTAIYKFAMNDGSVRYTGRGKVPGHPLNQYSMDEQDGYFRIATTSGETWRNDEFTSKNNVYVLNEAMSVTGKIEDIAPGERIYSVRYAGNRAYMVTFKQVDPLFVIDLKDPTAPKIVGKLKIPGYSDYLQPYDENHIIGFGKDAVVLPNKNAPAGTDTGIAYYQGMKLAMFDVTDVENPKEMFKESIGDRGTDSELLHNPKALLFSKEKNLLAFPITVTEVKDKSNPTAYGEFAFQGAYVYQLDLEKGFQLRGKITHYTAEDLQKSGYKGYVYGKNIERLLYIGDTLYSSSQSQLKANDLKDLHEIGSLTLPAPTPKKPKP</sequence>
<feature type="compositionally biased region" description="Low complexity" evidence="1">
    <location>
        <begin position="210"/>
        <end position="231"/>
    </location>
</feature>
<evidence type="ECO:0000256" key="2">
    <source>
        <dbReference type="SAM" id="SignalP"/>
    </source>
</evidence>
<comment type="caution">
    <text evidence="4">The sequence shown here is derived from an EMBL/GenBank/DDBJ whole genome shotgun (WGS) entry which is preliminary data.</text>
</comment>